<accession>A0A2T0QAS9</accession>
<sequence length="387" mass="39487">MDGKTAATEPDLGRAPAGGPEPGSHVHRTPRGWWARWSAPLALAWSAVTAVWAVTWAVGLLPSPFTDPASASYGAVFNTADPLVGSAFTAVLGLLGVGCGLAALRVRGGPGGLAVQVGAWLLAATVLLALFHGGLLPVLGYTPVTLVLMWFEPGLGTAYLTEIAEPETVFLVHCLAGGLLWMMAAIGLGRVRRGACADCGRTSGWTPEREAATRAKALRIGRIAVAVAVACALLYPAVRFPWLFGMAVGMPEASFADVQSSGQIVAVGVGLGTVALGGAVLMIGLVSNWGVRFPRWMLGLAGRRVPVSLAVVPASVAAIAFAALGRGLILAVVGADFPLEVGGSNLIALGAMFPSGLALAAATAAYAVRRRAECASCGRGEPEALPR</sequence>
<feature type="region of interest" description="Disordered" evidence="1">
    <location>
        <begin position="1"/>
        <end position="29"/>
    </location>
</feature>
<feature type="transmembrane region" description="Helical" evidence="2">
    <location>
        <begin position="117"/>
        <end position="150"/>
    </location>
</feature>
<dbReference type="RefSeq" id="WP_245930036.1">
    <property type="nucleotide sequence ID" value="NZ_PVZC01000002.1"/>
</dbReference>
<keyword evidence="2" id="KW-0812">Transmembrane</keyword>
<feature type="transmembrane region" description="Helical" evidence="2">
    <location>
        <begin position="223"/>
        <end position="244"/>
    </location>
</feature>
<feature type="transmembrane region" description="Helical" evidence="2">
    <location>
        <begin position="170"/>
        <end position="188"/>
    </location>
</feature>
<dbReference type="AlphaFoldDB" id="A0A2T0QAS9"/>
<keyword evidence="2" id="KW-1133">Transmembrane helix</keyword>
<feature type="transmembrane region" description="Helical" evidence="2">
    <location>
        <begin position="307"/>
        <end position="334"/>
    </location>
</feature>
<name>A0A2T0QAS9_9ACTN</name>
<keyword evidence="2" id="KW-0472">Membrane</keyword>
<keyword evidence="4" id="KW-1185">Reference proteome</keyword>
<feature type="transmembrane region" description="Helical" evidence="2">
    <location>
        <begin position="264"/>
        <end position="286"/>
    </location>
</feature>
<dbReference type="Proteomes" id="UP000237846">
    <property type="component" value="Unassembled WGS sequence"/>
</dbReference>
<evidence type="ECO:0000313" key="4">
    <source>
        <dbReference type="Proteomes" id="UP000237846"/>
    </source>
</evidence>
<gene>
    <name evidence="3" type="ORF">CLV72_102580</name>
</gene>
<feature type="transmembrane region" description="Helical" evidence="2">
    <location>
        <begin position="346"/>
        <end position="368"/>
    </location>
</feature>
<reference evidence="3 4" key="1">
    <citation type="submission" date="2018-03" db="EMBL/GenBank/DDBJ databases">
        <title>Genomic Encyclopedia of Archaeal and Bacterial Type Strains, Phase II (KMG-II): from individual species to whole genera.</title>
        <authorList>
            <person name="Goeker M."/>
        </authorList>
    </citation>
    <scope>NUCLEOTIDE SEQUENCE [LARGE SCALE GENOMIC DNA]</scope>
    <source>
        <strain evidence="3 4">DSM 45601</strain>
    </source>
</reference>
<feature type="transmembrane region" description="Helical" evidence="2">
    <location>
        <begin position="41"/>
        <end position="63"/>
    </location>
</feature>
<evidence type="ECO:0000313" key="3">
    <source>
        <dbReference type="EMBL" id="PRY00947.1"/>
    </source>
</evidence>
<proteinExistence type="predicted"/>
<evidence type="ECO:0000256" key="2">
    <source>
        <dbReference type="SAM" id="Phobius"/>
    </source>
</evidence>
<dbReference type="EMBL" id="PVZC01000002">
    <property type="protein sequence ID" value="PRY00947.1"/>
    <property type="molecule type" value="Genomic_DNA"/>
</dbReference>
<protein>
    <submittedName>
        <fullName evidence="3">Uncharacterized protein</fullName>
    </submittedName>
</protein>
<evidence type="ECO:0000256" key="1">
    <source>
        <dbReference type="SAM" id="MobiDB-lite"/>
    </source>
</evidence>
<comment type="caution">
    <text evidence="3">The sequence shown here is derived from an EMBL/GenBank/DDBJ whole genome shotgun (WGS) entry which is preliminary data.</text>
</comment>
<feature type="transmembrane region" description="Helical" evidence="2">
    <location>
        <begin position="83"/>
        <end position="105"/>
    </location>
</feature>
<organism evidence="3 4">
    <name type="scientific">Allonocardiopsis opalescens</name>
    <dbReference type="NCBI Taxonomy" id="1144618"/>
    <lineage>
        <taxon>Bacteria</taxon>
        <taxon>Bacillati</taxon>
        <taxon>Actinomycetota</taxon>
        <taxon>Actinomycetes</taxon>
        <taxon>Streptosporangiales</taxon>
        <taxon>Allonocardiopsis</taxon>
    </lineage>
</organism>